<reference evidence="4 5" key="1">
    <citation type="submission" date="2014-09" db="EMBL/GenBank/DDBJ databases">
        <title>Sporocytophaga myxococcoides PG-01 genome sequencing.</title>
        <authorList>
            <person name="Liu L."/>
            <person name="Gao P.J."/>
            <person name="Chen G.J."/>
            <person name="Wang L.S."/>
        </authorList>
    </citation>
    <scope>NUCLEOTIDE SEQUENCE [LARGE SCALE GENOMIC DNA]</scope>
    <source>
        <strain evidence="4 5">PG-01</strain>
    </source>
</reference>
<gene>
    <name evidence="4" type="ORF">MYP_2169</name>
</gene>
<keyword evidence="1" id="KW-0175">Coiled coil</keyword>
<evidence type="ECO:0000256" key="1">
    <source>
        <dbReference type="SAM" id="Coils"/>
    </source>
</evidence>
<dbReference type="RefSeq" id="WP_045462764.1">
    <property type="nucleotide sequence ID" value="NZ_BBLT01000004.1"/>
</dbReference>
<protein>
    <submittedName>
        <fullName evidence="4">Lipoprotein, putative</fullName>
    </submittedName>
</protein>
<sequence>MKRIIAISLFFVNIFSSCAQKEEKAEASDIANQSQEVVSIDVRKDSRIKAPGKIIRKANIKFETKDLQKTTAELEFQVNQLNGFMESSELLTGNYEHSYKMILRVPASAFDTMIRILSKEALFMNEKTITSEDVSEEFVDVTSRLKSKREVEQRYIELLRNNAKTLEEVLLAEQQIASLHEEIEAKVDRLNYLKDQVSYSTIAVKFYQKIEYVPEPDMTEVGMLVRFKEAFSSGWDGVMSLAIGLTYIWPLLVIIGAAVLFIINRKRMV</sequence>
<feature type="transmembrane region" description="Helical" evidence="2">
    <location>
        <begin position="238"/>
        <end position="263"/>
    </location>
</feature>
<comment type="caution">
    <text evidence="4">The sequence shown here is derived from an EMBL/GenBank/DDBJ whole genome shotgun (WGS) entry which is preliminary data.</text>
</comment>
<accession>A0A098LDC7</accession>
<keyword evidence="4" id="KW-0449">Lipoprotein</keyword>
<dbReference type="eggNOG" id="COG3206">
    <property type="taxonomic scope" value="Bacteria"/>
</dbReference>
<dbReference type="InterPro" id="IPR025645">
    <property type="entry name" value="DUF4349"/>
</dbReference>
<dbReference type="Proteomes" id="UP000030185">
    <property type="component" value="Unassembled WGS sequence"/>
</dbReference>
<dbReference type="EMBL" id="BBLT01000004">
    <property type="protein sequence ID" value="GAL84941.1"/>
    <property type="molecule type" value="Genomic_DNA"/>
</dbReference>
<proteinExistence type="predicted"/>
<dbReference type="PROSITE" id="PS51257">
    <property type="entry name" value="PROKAR_LIPOPROTEIN"/>
    <property type="match status" value="1"/>
</dbReference>
<evidence type="ECO:0000256" key="2">
    <source>
        <dbReference type="SAM" id="Phobius"/>
    </source>
</evidence>
<keyword evidence="2" id="KW-0812">Transmembrane</keyword>
<organism evidence="4 5">
    <name type="scientific">Sporocytophaga myxococcoides</name>
    <dbReference type="NCBI Taxonomy" id="153721"/>
    <lineage>
        <taxon>Bacteria</taxon>
        <taxon>Pseudomonadati</taxon>
        <taxon>Bacteroidota</taxon>
        <taxon>Cytophagia</taxon>
        <taxon>Cytophagales</taxon>
        <taxon>Cytophagaceae</taxon>
        <taxon>Sporocytophaga</taxon>
    </lineage>
</organism>
<evidence type="ECO:0000313" key="4">
    <source>
        <dbReference type="EMBL" id="GAL84941.1"/>
    </source>
</evidence>
<dbReference type="AlphaFoldDB" id="A0A098LDC7"/>
<evidence type="ECO:0000259" key="3">
    <source>
        <dbReference type="Pfam" id="PF14257"/>
    </source>
</evidence>
<dbReference type="STRING" id="153721.MYP_2169"/>
<keyword evidence="2" id="KW-1133">Transmembrane helix</keyword>
<keyword evidence="2" id="KW-0472">Membrane</keyword>
<feature type="coiled-coil region" evidence="1">
    <location>
        <begin position="148"/>
        <end position="182"/>
    </location>
</feature>
<dbReference type="Pfam" id="PF14257">
    <property type="entry name" value="DUF4349"/>
    <property type="match status" value="1"/>
</dbReference>
<name>A0A098LDC7_9BACT</name>
<evidence type="ECO:0000313" key="5">
    <source>
        <dbReference type="Proteomes" id="UP000030185"/>
    </source>
</evidence>
<keyword evidence="5" id="KW-1185">Reference proteome</keyword>
<dbReference type="OrthoDB" id="5381491at2"/>
<feature type="domain" description="DUF4349" evidence="3">
    <location>
        <begin position="53"/>
        <end position="261"/>
    </location>
</feature>